<evidence type="ECO:0000256" key="2">
    <source>
        <dbReference type="ARBA" id="ARBA00005417"/>
    </source>
</evidence>
<evidence type="ECO:0000256" key="1">
    <source>
        <dbReference type="ARBA" id="ARBA00004202"/>
    </source>
</evidence>
<dbReference type="GO" id="GO:0042626">
    <property type="term" value="F:ATPase-coupled transmembrane transporter activity"/>
    <property type="evidence" value="ECO:0007669"/>
    <property type="project" value="TreeGrafter"/>
</dbReference>
<organism evidence="11 12">
    <name type="scientific">Vibrio xiamenensis</name>
    <dbReference type="NCBI Taxonomy" id="861298"/>
    <lineage>
        <taxon>Bacteria</taxon>
        <taxon>Pseudomonadati</taxon>
        <taxon>Pseudomonadota</taxon>
        <taxon>Gammaproteobacteria</taxon>
        <taxon>Vibrionales</taxon>
        <taxon>Vibrionaceae</taxon>
        <taxon>Vibrio</taxon>
    </lineage>
</organism>
<feature type="domain" description="ABC transporter" evidence="10">
    <location>
        <begin position="3"/>
        <end position="238"/>
    </location>
</feature>
<sequence>MSLNTQGLSFGYQRDEWVLHDLTLNFAQAPVVGVVGANGCGKSTLFQLLLGLLKPSKGQVRWQNTPLSYSKAALLAHRQRVSLVFQEPDQQIFHTDIVSDVGFSLKNLGVDGAQVQRRTASALRMVDGLGFIDRPVQYLSFGQKKRVAIAGALVLNSDYLLLDEPTAGLDPSGVRHMKSVIDRVVKQGKHVVISSHDIDLIYQVCDYVYVLANGRVALQGAPESVFLDRQSIEQIGLEQPWLVKLHVELSYPLYRNEQQLFAAAHNAGHQANA</sequence>
<dbReference type="STRING" id="861298.SAMN04488136_110118"/>
<dbReference type="FunFam" id="3.40.50.300:FF:000224">
    <property type="entry name" value="Energy-coupling factor transporter ATP-binding protein EcfA"/>
    <property type="match status" value="1"/>
</dbReference>
<evidence type="ECO:0000259" key="10">
    <source>
        <dbReference type="PROSITE" id="PS50893"/>
    </source>
</evidence>
<keyword evidence="6 9" id="KW-0067">ATP-binding</keyword>
<dbReference type="NCBIfam" id="TIGR01166">
    <property type="entry name" value="cbiO"/>
    <property type="match status" value="1"/>
</dbReference>
<dbReference type="EMBL" id="FNDD01000010">
    <property type="protein sequence ID" value="SDH20193.1"/>
    <property type="molecule type" value="Genomic_DNA"/>
</dbReference>
<dbReference type="InterPro" id="IPR003593">
    <property type="entry name" value="AAA+_ATPase"/>
</dbReference>
<comment type="function">
    <text evidence="9">Part of an ABC transporter complex. Responsible for energy coupling to the transport system.</text>
</comment>
<evidence type="ECO:0000256" key="6">
    <source>
        <dbReference type="ARBA" id="ARBA00022840"/>
    </source>
</evidence>
<evidence type="ECO:0000256" key="3">
    <source>
        <dbReference type="ARBA" id="ARBA00022448"/>
    </source>
</evidence>
<keyword evidence="4 9" id="KW-1003">Cell membrane</keyword>
<dbReference type="PROSITE" id="PS00211">
    <property type="entry name" value="ABC_TRANSPORTER_1"/>
    <property type="match status" value="1"/>
</dbReference>
<dbReference type="InterPro" id="IPR015856">
    <property type="entry name" value="ABC_transpr_CbiO/EcfA_su"/>
</dbReference>
<dbReference type="InterPro" id="IPR005876">
    <property type="entry name" value="Co_trans_ATP-bd"/>
</dbReference>
<accession>A0A1G8AH62</accession>
<name>A0A1G8AH62_9VIBR</name>
<evidence type="ECO:0000313" key="11">
    <source>
        <dbReference type="EMBL" id="SDH20193.1"/>
    </source>
</evidence>
<evidence type="ECO:0000256" key="4">
    <source>
        <dbReference type="ARBA" id="ARBA00022475"/>
    </source>
</evidence>
<evidence type="ECO:0000256" key="9">
    <source>
        <dbReference type="RuleBase" id="RU364103"/>
    </source>
</evidence>
<dbReference type="GO" id="GO:0043190">
    <property type="term" value="C:ATP-binding cassette (ABC) transporter complex"/>
    <property type="evidence" value="ECO:0007669"/>
    <property type="project" value="TreeGrafter"/>
</dbReference>
<dbReference type="GO" id="GO:0016887">
    <property type="term" value="F:ATP hydrolysis activity"/>
    <property type="evidence" value="ECO:0007669"/>
    <property type="project" value="InterPro"/>
</dbReference>
<proteinExistence type="inferred from homology"/>
<dbReference type="SUPFAM" id="SSF52540">
    <property type="entry name" value="P-loop containing nucleoside triphosphate hydrolases"/>
    <property type="match status" value="1"/>
</dbReference>
<dbReference type="PROSITE" id="PS50893">
    <property type="entry name" value="ABC_TRANSPORTER_2"/>
    <property type="match status" value="1"/>
</dbReference>
<evidence type="ECO:0000256" key="5">
    <source>
        <dbReference type="ARBA" id="ARBA00022741"/>
    </source>
</evidence>
<evidence type="ECO:0000256" key="7">
    <source>
        <dbReference type="ARBA" id="ARBA00022967"/>
    </source>
</evidence>
<dbReference type="GO" id="GO:0005524">
    <property type="term" value="F:ATP binding"/>
    <property type="evidence" value="ECO:0007669"/>
    <property type="project" value="UniProtKB-UniRule"/>
</dbReference>
<protein>
    <recommendedName>
        <fullName evidence="9">ABC transporter ATP-binding protein</fullName>
    </recommendedName>
</protein>
<dbReference type="CDD" id="cd03225">
    <property type="entry name" value="ABC_cobalt_CbiO_domain1"/>
    <property type="match status" value="1"/>
</dbReference>
<dbReference type="Proteomes" id="UP000198854">
    <property type="component" value="Unassembled WGS sequence"/>
</dbReference>
<dbReference type="Pfam" id="PF00005">
    <property type="entry name" value="ABC_tran"/>
    <property type="match status" value="1"/>
</dbReference>
<evidence type="ECO:0000313" key="12">
    <source>
        <dbReference type="Proteomes" id="UP000198854"/>
    </source>
</evidence>
<dbReference type="RefSeq" id="WP_093273130.1">
    <property type="nucleotide sequence ID" value="NZ_FNDD01000010.1"/>
</dbReference>
<dbReference type="OrthoDB" id="501320at2"/>
<dbReference type="Gene3D" id="3.40.50.300">
    <property type="entry name" value="P-loop containing nucleotide triphosphate hydrolases"/>
    <property type="match status" value="1"/>
</dbReference>
<reference evidence="11 12" key="1">
    <citation type="submission" date="2016-10" db="EMBL/GenBank/DDBJ databases">
        <authorList>
            <person name="de Groot N.N."/>
        </authorList>
    </citation>
    <scope>NUCLEOTIDE SEQUENCE [LARGE SCALE GENOMIC DNA]</scope>
    <source>
        <strain evidence="11 12">CGMCC 1.10228</strain>
    </source>
</reference>
<keyword evidence="12" id="KW-1185">Reference proteome</keyword>
<keyword evidence="5 9" id="KW-0547">Nucleotide-binding</keyword>
<dbReference type="PANTHER" id="PTHR43553">
    <property type="entry name" value="HEAVY METAL TRANSPORTER"/>
    <property type="match status" value="1"/>
</dbReference>
<dbReference type="AlphaFoldDB" id="A0A1G8AH62"/>
<keyword evidence="7" id="KW-1278">Translocase</keyword>
<dbReference type="InterPro" id="IPR027417">
    <property type="entry name" value="P-loop_NTPase"/>
</dbReference>
<evidence type="ECO:0000256" key="8">
    <source>
        <dbReference type="ARBA" id="ARBA00023136"/>
    </source>
</evidence>
<gene>
    <name evidence="11" type="ORF">SAMN04488136_110118</name>
</gene>
<dbReference type="GO" id="GO:0006824">
    <property type="term" value="P:cobalt ion transport"/>
    <property type="evidence" value="ECO:0007669"/>
    <property type="project" value="InterPro"/>
</dbReference>
<keyword evidence="8 9" id="KW-0472">Membrane</keyword>
<keyword evidence="3 9" id="KW-0813">Transport</keyword>
<dbReference type="SMART" id="SM00382">
    <property type="entry name" value="AAA"/>
    <property type="match status" value="1"/>
</dbReference>
<comment type="similarity">
    <text evidence="2 9">Belongs to the ABC transporter superfamily.</text>
</comment>
<dbReference type="PANTHER" id="PTHR43553:SF24">
    <property type="entry name" value="ENERGY-COUPLING FACTOR TRANSPORTER ATP-BINDING PROTEIN ECFA1"/>
    <property type="match status" value="1"/>
</dbReference>
<comment type="subcellular location">
    <subcellularLocation>
        <location evidence="1 9">Cell membrane</location>
        <topology evidence="1 9">Peripheral membrane protein</topology>
    </subcellularLocation>
</comment>
<dbReference type="InterPro" id="IPR017871">
    <property type="entry name" value="ABC_transporter-like_CS"/>
</dbReference>
<dbReference type="InterPro" id="IPR003439">
    <property type="entry name" value="ABC_transporter-like_ATP-bd"/>
</dbReference>
<dbReference type="InterPro" id="IPR050095">
    <property type="entry name" value="ECF_ABC_transporter_ATP-bd"/>
</dbReference>